<dbReference type="RefSeq" id="WP_184026386.1">
    <property type="nucleotide sequence ID" value="NZ_JACHFN010000003.1"/>
</dbReference>
<reference evidence="2 3" key="1">
    <citation type="submission" date="2020-08" db="EMBL/GenBank/DDBJ databases">
        <title>Genomic Encyclopedia of Type Strains, Phase IV (KMG-IV): sequencing the most valuable type-strain genomes for metagenomic binning, comparative biology and taxonomic classification.</title>
        <authorList>
            <person name="Goeker M."/>
        </authorList>
    </citation>
    <scope>NUCLEOTIDE SEQUENCE [LARGE SCALE GENOMIC DNA]</scope>
    <source>
        <strain evidence="2 3">DSM 101791</strain>
    </source>
</reference>
<dbReference type="Pfam" id="PF13336">
    <property type="entry name" value="AcetylCoA_hyd_C"/>
    <property type="match status" value="1"/>
</dbReference>
<dbReference type="InterPro" id="IPR037171">
    <property type="entry name" value="NagB/RpiA_transferase-like"/>
</dbReference>
<dbReference type="EMBL" id="JACHFN010000003">
    <property type="protein sequence ID" value="MBB5233609.1"/>
    <property type="molecule type" value="Genomic_DNA"/>
</dbReference>
<comment type="caution">
    <text evidence="2">The sequence shown here is derived from an EMBL/GenBank/DDBJ whole genome shotgun (WGS) entry which is preliminary data.</text>
</comment>
<dbReference type="SUPFAM" id="SSF100950">
    <property type="entry name" value="NagB/RpiA/CoA transferase-like"/>
    <property type="match status" value="2"/>
</dbReference>
<accession>A0A7W8GDX2</accession>
<evidence type="ECO:0000313" key="2">
    <source>
        <dbReference type="EMBL" id="MBB5233609.1"/>
    </source>
</evidence>
<evidence type="ECO:0000313" key="3">
    <source>
        <dbReference type="Proteomes" id="UP000525389"/>
    </source>
</evidence>
<feature type="domain" description="Acetyl-CoA hydrolase/transferase C-terminal" evidence="1">
    <location>
        <begin position="259"/>
        <end position="408"/>
    </location>
</feature>
<name>A0A7W8GDX2_9DEIO</name>
<keyword evidence="2" id="KW-0378">Hydrolase</keyword>
<dbReference type="GO" id="GO:0008775">
    <property type="term" value="F:acetate CoA-transferase activity"/>
    <property type="evidence" value="ECO:0007669"/>
    <property type="project" value="InterPro"/>
</dbReference>
<dbReference type="GO" id="GO:0006083">
    <property type="term" value="P:acetate metabolic process"/>
    <property type="evidence" value="ECO:0007669"/>
    <property type="project" value="InterPro"/>
</dbReference>
<organism evidence="2 3">
    <name type="scientific">Deinococcus budaensis</name>
    <dbReference type="NCBI Taxonomy" id="1665626"/>
    <lineage>
        <taxon>Bacteria</taxon>
        <taxon>Thermotogati</taxon>
        <taxon>Deinococcota</taxon>
        <taxon>Deinococci</taxon>
        <taxon>Deinococcales</taxon>
        <taxon>Deinococcaceae</taxon>
        <taxon>Deinococcus</taxon>
    </lineage>
</organism>
<dbReference type="Proteomes" id="UP000525389">
    <property type="component" value="Unassembled WGS sequence"/>
</dbReference>
<dbReference type="InterPro" id="IPR038460">
    <property type="entry name" value="AcetylCoA_hyd_C_sf"/>
</dbReference>
<dbReference type="PANTHER" id="PTHR21432">
    <property type="entry name" value="ACETYL-COA HYDROLASE-RELATED"/>
    <property type="match status" value="1"/>
</dbReference>
<dbReference type="Gene3D" id="3.40.1080.10">
    <property type="entry name" value="Glutaconate Coenzyme A-transferase"/>
    <property type="match status" value="1"/>
</dbReference>
<dbReference type="GO" id="GO:0016787">
    <property type="term" value="F:hydrolase activity"/>
    <property type="evidence" value="ECO:0007669"/>
    <property type="project" value="UniProtKB-KW"/>
</dbReference>
<dbReference type="PANTHER" id="PTHR21432:SF20">
    <property type="entry name" value="ACETYL-COA HYDROLASE"/>
    <property type="match status" value="1"/>
</dbReference>
<dbReference type="InterPro" id="IPR046433">
    <property type="entry name" value="ActCoA_hydro"/>
</dbReference>
<protein>
    <submittedName>
        <fullName evidence="2">Acyl-CoA hydrolase</fullName>
    </submittedName>
</protein>
<keyword evidence="3" id="KW-1185">Reference proteome</keyword>
<evidence type="ECO:0000259" key="1">
    <source>
        <dbReference type="Pfam" id="PF13336"/>
    </source>
</evidence>
<gene>
    <name evidence="2" type="ORF">HNQ09_001039</name>
</gene>
<dbReference type="Gene3D" id="3.40.1080.20">
    <property type="entry name" value="Acetyl-CoA hydrolase/transferase C-terminal domain"/>
    <property type="match status" value="1"/>
</dbReference>
<dbReference type="Gene3D" id="3.30.750.70">
    <property type="entry name" value="4-hydroxybutyrate coenzyme like domains"/>
    <property type="match status" value="1"/>
</dbReference>
<proteinExistence type="predicted"/>
<dbReference type="InterPro" id="IPR026888">
    <property type="entry name" value="AcetylCoA_hyd_C"/>
</dbReference>
<dbReference type="AlphaFoldDB" id="A0A7W8GDX2"/>
<sequence>MNTMSAAPLQALLEDRRLPPDARVVVSGNHAVPWRLLELLDRTLPGYRLSALNAPQGLPRRDGVSYETSFVGPGMRGSARLSYTPARLSQVPLLFSTTRPPDVLLLHVSAPRGGRVSLGTEVYILPAAIEACQARGGLILAQLNPQMPYTFGDGEYPLALFDGLLEVDEALASPPARAGQTPGAAGAAARIGDLVAARVRDGATLQLGIGEVPDATLPGLSRRRRLGVWSEMFSDGLLHLDAAGALDPDRPVVSSFAFGSPELYRWLDGNERVVMRRTEVTNDPAQIAQQPQMTSVNTALQVDLFAQANASRIGARIHSGFGGQTDFIVGALHSPGGQALMALRSWHPKAQVSTIVPTLQEPTTSFQPTAVVTEQGVAEILGHDEKAQAAALIEQAAHPHAREHLWYEARRLGLT</sequence>